<reference evidence="3" key="1">
    <citation type="submission" date="2006-06" db="EMBL/GenBank/DDBJ databases">
        <title>Complete sequence of chromosome of Chelativorans sp. BNC1.</title>
        <authorList>
            <consortium name="US DOE Joint Genome Institute"/>
            <person name="Copeland A."/>
            <person name="Lucas S."/>
            <person name="Lapidus A."/>
            <person name="Barry K."/>
            <person name="Detter J.C."/>
            <person name="Glavina del Rio T."/>
            <person name="Hammon N."/>
            <person name="Israni S."/>
            <person name="Dalin E."/>
            <person name="Tice H."/>
            <person name="Pitluck S."/>
            <person name="Chertkov O."/>
            <person name="Brettin T."/>
            <person name="Bruce D."/>
            <person name="Han C."/>
            <person name="Tapia R."/>
            <person name="Gilna P."/>
            <person name="Schmutz J."/>
            <person name="Larimer F."/>
            <person name="Land M."/>
            <person name="Hauser L."/>
            <person name="Kyrpides N."/>
            <person name="Mikhailova N."/>
            <person name="Richardson P."/>
        </authorList>
    </citation>
    <scope>NUCLEOTIDE SEQUENCE</scope>
    <source>
        <strain evidence="3">BNC1</strain>
    </source>
</reference>
<dbReference type="KEGG" id="mes:Meso_1366"/>
<feature type="domain" description="DUF218" evidence="2">
    <location>
        <begin position="80"/>
        <end position="247"/>
    </location>
</feature>
<keyword evidence="1" id="KW-1133">Transmembrane helix</keyword>
<keyword evidence="1" id="KW-0472">Membrane</keyword>
<dbReference type="STRING" id="266779.Meso_1366"/>
<feature type="transmembrane region" description="Helical" evidence="1">
    <location>
        <begin position="38"/>
        <end position="62"/>
    </location>
</feature>
<dbReference type="PANTHER" id="PTHR30336">
    <property type="entry name" value="INNER MEMBRANE PROTEIN, PROBABLE PERMEASE"/>
    <property type="match status" value="1"/>
</dbReference>
<evidence type="ECO:0000313" key="3">
    <source>
        <dbReference type="EMBL" id="ABG62762.1"/>
    </source>
</evidence>
<dbReference type="eggNOG" id="COG1434">
    <property type="taxonomic scope" value="Bacteria"/>
</dbReference>
<dbReference type="Pfam" id="PF02698">
    <property type="entry name" value="DUF218"/>
    <property type="match status" value="1"/>
</dbReference>
<proteinExistence type="predicted"/>
<dbReference type="CDD" id="cd06259">
    <property type="entry name" value="YdcF-like"/>
    <property type="match status" value="1"/>
</dbReference>
<dbReference type="GO" id="GO:0005886">
    <property type="term" value="C:plasma membrane"/>
    <property type="evidence" value="ECO:0007669"/>
    <property type="project" value="TreeGrafter"/>
</dbReference>
<accession>Q11IL3</accession>
<dbReference type="InterPro" id="IPR003848">
    <property type="entry name" value="DUF218"/>
</dbReference>
<evidence type="ECO:0000256" key="1">
    <source>
        <dbReference type="SAM" id="Phobius"/>
    </source>
</evidence>
<dbReference type="GO" id="GO:0043164">
    <property type="term" value="P:Gram-negative-bacterium-type cell wall biogenesis"/>
    <property type="evidence" value="ECO:0007669"/>
    <property type="project" value="TreeGrafter"/>
</dbReference>
<dbReference type="AlphaFoldDB" id="Q11IL3"/>
<evidence type="ECO:0000259" key="2">
    <source>
        <dbReference type="Pfam" id="PF02698"/>
    </source>
</evidence>
<sequence length="266" mass="28894">MFHLASAIFWALVQPFNLVGLLIAAALIAAIFRWRKLSITFGVFAFLVVALAGWTTFGAMLLHPLESRFARPDPAPQHVDGIIVLGGGFEGAVNLARGGYELNDSGDRFVEAAILARRYPEARLIVSGGSGSVFLPGEGDADTAPRLLTALGVAPERIELDNRSRDTFENARFSMSMAEPGPDETWLLVTSAFHMPRAVGAFRQAGFPILPWPADYKTTGREKPGLTDDNVLDSLRNTSIGIREWVGLLAYRMVGRSDSILPTRAP</sequence>
<dbReference type="PANTHER" id="PTHR30336:SF4">
    <property type="entry name" value="ENVELOPE BIOGENESIS FACTOR ELYC"/>
    <property type="match status" value="1"/>
</dbReference>
<name>Q11IL3_CHESB</name>
<dbReference type="InterPro" id="IPR051599">
    <property type="entry name" value="Cell_Envelope_Assoc"/>
</dbReference>
<keyword evidence="1" id="KW-0812">Transmembrane</keyword>
<organism evidence="3">
    <name type="scientific">Chelativorans sp. (strain BNC1)</name>
    <dbReference type="NCBI Taxonomy" id="266779"/>
    <lineage>
        <taxon>Bacteria</taxon>
        <taxon>Pseudomonadati</taxon>
        <taxon>Pseudomonadota</taxon>
        <taxon>Alphaproteobacteria</taxon>
        <taxon>Hyphomicrobiales</taxon>
        <taxon>Phyllobacteriaceae</taxon>
        <taxon>Chelativorans</taxon>
    </lineage>
</organism>
<dbReference type="HOGENOM" id="CLU_053514_1_2_5"/>
<gene>
    <name evidence="3" type="ordered locus">Meso_1366</name>
</gene>
<protein>
    <recommendedName>
        <fullName evidence="2">DUF218 domain-containing protein</fullName>
    </recommendedName>
</protein>
<dbReference type="InterPro" id="IPR014729">
    <property type="entry name" value="Rossmann-like_a/b/a_fold"/>
</dbReference>
<dbReference type="OrthoDB" id="9809813at2"/>
<dbReference type="EMBL" id="CP000390">
    <property type="protein sequence ID" value="ABG62762.1"/>
    <property type="molecule type" value="Genomic_DNA"/>
</dbReference>
<dbReference type="GO" id="GO:0000270">
    <property type="term" value="P:peptidoglycan metabolic process"/>
    <property type="evidence" value="ECO:0007669"/>
    <property type="project" value="TreeGrafter"/>
</dbReference>
<dbReference type="Gene3D" id="3.40.50.620">
    <property type="entry name" value="HUPs"/>
    <property type="match status" value="1"/>
</dbReference>
<feature type="transmembrane region" description="Helical" evidence="1">
    <location>
        <begin position="7"/>
        <end position="32"/>
    </location>
</feature>